<accession>A0A7W7WXS2</accession>
<dbReference type="AlphaFoldDB" id="A0A7W7WXS2"/>
<organism evidence="2 3">
    <name type="scientific">Saccharothrix violaceirubra</name>
    <dbReference type="NCBI Taxonomy" id="413306"/>
    <lineage>
        <taxon>Bacteria</taxon>
        <taxon>Bacillati</taxon>
        <taxon>Actinomycetota</taxon>
        <taxon>Actinomycetes</taxon>
        <taxon>Pseudonocardiales</taxon>
        <taxon>Pseudonocardiaceae</taxon>
        <taxon>Saccharothrix</taxon>
    </lineage>
</organism>
<evidence type="ECO:0000313" key="2">
    <source>
        <dbReference type="EMBL" id="MBB4966948.1"/>
    </source>
</evidence>
<dbReference type="Gene3D" id="3.40.50.300">
    <property type="entry name" value="P-loop containing nucleotide triphosphate hydrolases"/>
    <property type="match status" value="1"/>
</dbReference>
<dbReference type="Gene3D" id="1.25.40.10">
    <property type="entry name" value="Tetratricopeptide repeat domain"/>
    <property type="match status" value="2"/>
</dbReference>
<sequence length="687" mass="73948">MDQPGNDGARRNDATHNDVDNDVDGTVGAVVQAGPVQGGIVVNNYGRVPVGPPDELPPPPSGFVNRVRELAALDGAAGVAVVTGLAGVGKSALVHEWADRQAGRFPDGKLYVDFAALRTPGGTAVADGLAGCLRSLGVDHRQLPTTLAALVALYRTKTAGGRRLVVLDDVSEAAHVSPFLTRASGSVVVATSNERLVELTLDGAATLELGPLTPDDSVLLLRALCTDGRIDADPVAARALARRCAGLPVALRVAAGRLLSRRFLTVAGLADELADDARGLDALAYGGEHRLSTVFDNSYRDLDPAAAALYRRLGLLPVRDFPLDVIRLADPTGDSLERLVRANLLDEVDQDRYAFHRLVALHARERARDEDGADVWLRRVLEYYLDVVRQADWVVMGNRLRITPGKPGESRFVDRAQALDRLAAERANLLALLREAATHGYDDVAWQLAEGLTALYFNRRHLEDWVESADLGAAAARRVDNPAAEARLRSVVSRAYTELDHPDRAGEELRVARELAERSGHAVLIASVWEFTGRHLDRVDPAAAVEAYRTALARNLEAGERRGAALAKYFLGAALHAAGRPDEALLVEAYDELASDERMAARVSVTLGALRADAGRLDEARADLEAAVRVLNGAGLTHYEAQALPVLADVLERLGLVDEARERLRRLIVIREDAGLPVDDLKARLGQ</sequence>
<dbReference type="EMBL" id="JACHJS010000001">
    <property type="protein sequence ID" value="MBB4966948.1"/>
    <property type="molecule type" value="Genomic_DNA"/>
</dbReference>
<evidence type="ECO:0000313" key="3">
    <source>
        <dbReference type="Proteomes" id="UP000542674"/>
    </source>
</evidence>
<dbReference type="SUPFAM" id="SSF48452">
    <property type="entry name" value="TPR-like"/>
    <property type="match status" value="2"/>
</dbReference>
<evidence type="ECO:0000256" key="1">
    <source>
        <dbReference type="SAM" id="MobiDB-lite"/>
    </source>
</evidence>
<dbReference type="InterPro" id="IPR027417">
    <property type="entry name" value="P-loop_NTPase"/>
</dbReference>
<name>A0A7W7WXS2_9PSEU</name>
<comment type="caution">
    <text evidence="2">The sequence shown here is derived from an EMBL/GenBank/DDBJ whole genome shotgun (WGS) entry which is preliminary data.</text>
</comment>
<dbReference type="SUPFAM" id="SSF52540">
    <property type="entry name" value="P-loop containing nucleoside triphosphate hydrolases"/>
    <property type="match status" value="1"/>
</dbReference>
<dbReference type="InterPro" id="IPR011990">
    <property type="entry name" value="TPR-like_helical_dom_sf"/>
</dbReference>
<feature type="compositionally biased region" description="Basic and acidic residues" evidence="1">
    <location>
        <begin position="8"/>
        <end position="19"/>
    </location>
</feature>
<dbReference type="RefSeq" id="WP_184671273.1">
    <property type="nucleotide sequence ID" value="NZ_BAABAI010000037.1"/>
</dbReference>
<dbReference type="PANTHER" id="PTHR47691">
    <property type="entry name" value="REGULATOR-RELATED"/>
    <property type="match status" value="1"/>
</dbReference>
<dbReference type="PANTHER" id="PTHR47691:SF3">
    <property type="entry name" value="HTH-TYPE TRANSCRIPTIONAL REGULATOR RV0890C-RELATED"/>
    <property type="match status" value="1"/>
</dbReference>
<protein>
    <submittedName>
        <fullName evidence="2">Tetratricopeptide (TPR) repeat protein</fullName>
    </submittedName>
</protein>
<gene>
    <name evidence="2" type="ORF">F4559_004307</name>
</gene>
<dbReference type="GO" id="GO:0043531">
    <property type="term" value="F:ADP binding"/>
    <property type="evidence" value="ECO:0007669"/>
    <property type="project" value="InterPro"/>
</dbReference>
<keyword evidence="3" id="KW-1185">Reference proteome</keyword>
<dbReference type="Proteomes" id="UP000542674">
    <property type="component" value="Unassembled WGS sequence"/>
</dbReference>
<feature type="region of interest" description="Disordered" evidence="1">
    <location>
        <begin position="1"/>
        <end position="23"/>
    </location>
</feature>
<dbReference type="PRINTS" id="PR00364">
    <property type="entry name" value="DISEASERSIST"/>
</dbReference>
<reference evidence="2 3" key="1">
    <citation type="submission" date="2020-08" db="EMBL/GenBank/DDBJ databases">
        <title>Sequencing the genomes of 1000 actinobacteria strains.</title>
        <authorList>
            <person name="Klenk H.-P."/>
        </authorList>
    </citation>
    <scope>NUCLEOTIDE SEQUENCE [LARGE SCALE GENOMIC DNA]</scope>
    <source>
        <strain evidence="2 3">DSM 45084</strain>
    </source>
</reference>
<proteinExistence type="predicted"/>